<dbReference type="SUPFAM" id="SSF56042">
    <property type="entry name" value="PurM C-terminal domain-like"/>
    <property type="match status" value="1"/>
</dbReference>
<dbReference type="PANTHER" id="PTHR30270:SF0">
    <property type="entry name" value="THIAMINE-MONOPHOSPHATE KINASE"/>
    <property type="match status" value="1"/>
</dbReference>
<organism evidence="5 6">
    <name type="scientific">Phenylobacterium conjunctum</name>
    <dbReference type="NCBI Taxonomy" id="1298959"/>
    <lineage>
        <taxon>Bacteria</taxon>
        <taxon>Pseudomonadati</taxon>
        <taxon>Pseudomonadota</taxon>
        <taxon>Alphaproteobacteria</taxon>
        <taxon>Caulobacterales</taxon>
        <taxon>Caulobacteraceae</taxon>
        <taxon>Phenylobacterium</taxon>
    </lineage>
</organism>
<comment type="caution">
    <text evidence="2">Lacks conserved residue(s) required for the propagation of feature annotation.</text>
</comment>
<proteinExistence type="inferred from homology"/>
<accession>A0ABW3SZG2</accession>
<dbReference type="Pfam" id="PF00586">
    <property type="entry name" value="AIRS"/>
    <property type="match status" value="1"/>
</dbReference>
<feature type="binding site" evidence="2">
    <location>
        <position position="34"/>
    </location>
    <ligand>
        <name>Mg(2+)</name>
        <dbReference type="ChEBI" id="CHEBI:18420"/>
        <label>4</label>
    </ligand>
</feature>
<evidence type="ECO:0000259" key="4">
    <source>
        <dbReference type="Pfam" id="PF02769"/>
    </source>
</evidence>
<feature type="binding site" evidence="2">
    <location>
        <position position="34"/>
    </location>
    <ligand>
        <name>Mg(2+)</name>
        <dbReference type="ChEBI" id="CHEBI:18420"/>
        <label>3</label>
    </ligand>
</feature>
<feature type="binding site" evidence="2">
    <location>
        <position position="79"/>
    </location>
    <ligand>
        <name>Mg(2+)</name>
        <dbReference type="ChEBI" id="CHEBI:18420"/>
        <label>2</label>
    </ligand>
</feature>
<feature type="binding site" evidence="2">
    <location>
        <position position="215"/>
    </location>
    <ligand>
        <name>ATP</name>
        <dbReference type="ChEBI" id="CHEBI:30616"/>
    </ligand>
</feature>
<keyword evidence="2" id="KW-0460">Magnesium</keyword>
<comment type="caution">
    <text evidence="5">The sequence shown here is derived from an EMBL/GenBank/DDBJ whole genome shotgun (WGS) entry which is preliminary data.</text>
</comment>
<feature type="binding site" evidence="2">
    <location>
        <position position="153"/>
    </location>
    <ligand>
        <name>ATP</name>
        <dbReference type="ChEBI" id="CHEBI:30616"/>
    </ligand>
</feature>
<dbReference type="Gene3D" id="3.30.1330.10">
    <property type="entry name" value="PurM-like, N-terminal domain"/>
    <property type="match status" value="1"/>
</dbReference>
<gene>
    <name evidence="2 5" type="primary">thiL</name>
    <name evidence="5" type="ORF">ACFQ27_02175</name>
</gene>
<keyword evidence="1 2" id="KW-0784">Thiamine biosynthesis</keyword>
<dbReference type="PANTHER" id="PTHR30270">
    <property type="entry name" value="THIAMINE-MONOPHOSPHATE KINASE"/>
    <property type="match status" value="1"/>
</dbReference>
<keyword evidence="2 5" id="KW-0808">Transferase</keyword>
<reference evidence="6" key="1">
    <citation type="journal article" date="2019" name="Int. J. Syst. Evol. Microbiol.">
        <title>The Global Catalogue of Microorganisms (GCM) 10K type strain sequencing project: providing services to taxonomists for standard genome sequencing and annotation.</title>
        <authorList>
            <consortium name="The Broad Institute Genomics Platform"/>
            <consortium name="The Broad Institute Genome Sequencing Center for Infectious Disease"/>
            <person name="Wu L."/>
            <person name="Ma J."/>
        </authorList>
    </citation>
    <scope>NUCLEOTIDE SEQUENCE [LARGE SCALE GENOMIC DNA]</scope>
    <source>
        <strain evidence="6">CCUG 55074</strain>
    </source>
</reference>
<feature type="binding site" evidence="2">
    <location>
        <position position="79"/>
    </location>
    <ligand>
        <name>Mg(2+)</name>
        <dbReference type="ChEBI" id="CHEBI:18420"/>
        <label>3</label>
    </ligand>
</feature>
<dbReference type="RefSeq" id="WP_377352229.1">
    <property type="nucleotide sequence ID" value="NZ_JBHTLQ010000003.1"/>
</dbReference>
<keyword evidence="2" id="KW-0067">ATP-binding</keyword>
<dbReference type="EMBL" id="JBHTLQ010000003">
    <property type="protein sequence ID" value="MFD1189371.1"/>
    <property type="molecule type" value="Genomic_DNA"/>
</dbReference>
<feature type="binding site" evidence="2">
    <location>
        <position position="79"/>
    </location>
    <ligand>
        <name>Mg(2+)</name>
        <dbReference type="ChEBI" id="CHEBI:18420"/>
        <label>4</label>
    </ligand>
</feature>
<comment type="miscellaneous">
    <text evidence="2">Reaction mechanism of ThiL seems to utilize a direct, inline transfer of the gamma-phosphate of ATP to TMP rather than a phosphorylated enzyme intermediate.</text>
</comment>
<dbReference type="InterPro" id="IPR016188">
    <property type="entry name" value="PurM-like_N"/>
</dbReference>
<dbReference type="EC" id="2.7.4.16" evidence="2"/>
<keyword evidence="2" id="KW-0479">Metal-binding</keyword>
<feature type="binding site" evidence="2">
    <location>
        <position position="216"/>
    </location>
    <ligand>
        <name>Mg(2+)</name>
        <dbReference type="ChEBI" id="CHEBI:18420"/>
        <label>5</label>
    </ligand>
</feature>
<keyword evidence="2" id="KW-0547">Nucleotide-binding</keyword>
<dbReference type="InterPro" id="IPR036676">
    <property type="entry name" value="PurM-like_C_sf"/>
</dbReference>
<dbReference type="SUPFAM" id="SSF55326">
    <property type="entry name" value="PurM N-terminal domain-like"/>
    <property type="match status" value="1"/>
</dbReference>
<evidence type="ECO:0000256" key="1">
    <source>
        <dbReference type="ARBA" id="ARBA00022977"/>
    </source>
</evidence>
<name>A0ABW3SZG2_9CAUL</name>
<dbReference type="CDD" id="cd02194">
    <property type="entry name" value="ThiL"/>
    <property type="match status" value="1"/>
</dbReference>
<comment type="similarity">
    <text evidence="2">Belongs to the thiamine-monophosphate kinase family.</text>
</comment>
<feature type="binding site" evidence="2">
    <location>
        <position position="51"/>
    </location>
    <ligand>
        <name>Mg(2+)</name>
        <dbReference type="ChEBI" id="CHEBI:18420"/>
        <label>2</label>
    </ligand>
</feature>
<comment type="function">
    <text evidence="2">Catalyzes the ATP-dependent phosphorylation of thiamine-monophosphate (TMP) to form thiamine-pyrophosphate (TPP), the active form of vitamin B1.</text>
</comment>
<comment type="catalytic activity">
    <reaction evidence="2">
        <text>thiamine phosphate + ATP = thiamine diphosphate + ADP</text>
        <dbReference type="Rhea" id="RHEA:15913"/>
        <dbReference type="ChEBI" id="CHEBI:30616"/>
        <dbReference type="ChEBI" id="CHEBI:37575"/>
        <dbReference type="ChEBI" id="CHEBI:58937"/>
        <dbReference type="ChEBI" id="CHEBI:456216"/>
        <dbReference type="EC" id="2.7.4.16"/>
    </reaction>
</comment>
<comment type="pathway">
    <text evidence="2">Cofactor biosynthesis; thiamine diphosphate biosynthesis; thiamine diphosphate from thiamine phosphate: step 1/1.</text>
</comment>
<feature type="binding site" evidence="2">
    <location>
        <position position="213"/>
    </location>
    <ligand>
        <name>Mg(2+)</name>
        <dbReference type="ChEBI" id="CHEBI:18420"/>
        <label>3</label>
    </ligand>
</feature>
<evidence type="ECO:0000259" key="3">
    <source>
        <dbReference type="Pfam" id="PF00586"/>
    </source>
</evidence>
<feature type="binding site" evidence="2">
    <location>
        <position position="51"/>
    </location>
    <ligand>
        <name>Mg(2+)</name>
        <dbReference type="ChEBI" id="CHEBI:18420"/>
        <label>1</label>
    </ligand>
</feature>
<feature type="binding site" evidence="2">
    <location>
        <position position="268"/>
    </location>
    <ligand>
        <name>substrate</name>
    </ligand>
</feature>
<dbReference type="Gene3D" id="3.90.650.10">
    <property type="entry name" value="PurM-like C-terminal domain"/>
    <property type="match status" value="1"/>
</dbReference>
<dbReference type="InterPro" id="IPR036921">
    <property type="entry name" value="PurM-like_N_sf"/>
</dbReference>
<feature type="binding site" evidence="2">
    <location>
        <position position="49"/>
    </location>
    <ligand>
        <name>Mg(2+)</name>
        <dbReference type="ChEBI" id="CHEBI:18420"/>
        <label>4</label>
    </ligand>
</feature>
<dbReference type="InterPro" id="IPR006283">
    <property type="entry name" value="ThiL-like"/>
</dbReference>
<dbReference type="Proteomes" id="UP001597216">
    <property type="component" value="Unassembled WGS sequence"/>
</dbReference>
<feature type="binding site" evidence="2">
    <location>
        <position position="314"/>
    </location>
    <ligand>
        <name>substrate</name>
    </ligand>
</feature>
<evidence type="ECO:0000313" key="5">
    <source>
        <dbReference type="EMBL" id="MFD1189371.1"/>
    </source>
</evidence>
<dbReference type="InterPro" id="IPR010918">
    <property type="entry name" value="PurM-like_C_dom"/>
</dbReference>
<keyword evidence="6" id="KW-1185">Reference proteome</keyword>
<feature type="binding site" evidence="2">
    <location>
        <begin position="126"/>
        <end position="127"/>
    </location>
    <ligand>
        <name>ATP</name>
        <dbReference type="ChEBI" id="CHEBI:30616"/>
    </ligand>
</feature>
<feature type="binding site" evidence="2">
    <location>
        <position position="127"/>
    </location>
    <ligand>
        <name>Mg(2+)</name>
        <dbReference type="ChEBI" id="CHEBI:18420"/>
        <label>1</label>
    </ligand>
</feature>
<feature type="binding site" evidence="2">
    <location>
        <position position="58"/>
    </location>
    <ligand>
        <name>substrate</name>
    </ligand>
</feature>
<protein>
    <recommendedName>
        <fullName evidence="2">Thiamine-monophosphate kinase</fullName>
        <shortName evidence="2">TMP kinase</shortName>
        <shortName evidence="2">Thiamine-phosphate kinase</shortName>
        <ecNumber evidence="2">2.7.4.16</ecNumber>
    </recommendedName>
</protein>
<dbReference type="GO" id="GO:0009030">
    <property type="term" value="F:thiamine-phosphate kinase activity"/>
    <property type="evidence" value="ECO:0007669"/>
    <property type="project" value="UniProtKB-EC"/>
</dbReference>
<feature type="domain" description="PurM-like C-terminal" evidence="4">
    <location>
        <begin position="157"/>
        <end position="301"/>
    </location>
</feature>
<dbReference type="NCBIfam" id="TIGR01379">
    <property type="entry name" value="thiL"/>
    <property type="match status" value="1"/>
</dbReference>
<feature type="domain" description="PurM-like N-terminal" evidence="3">
    <location>
        <begin position="33"/>
        <end position="144"/>
    </location>
</feature>
<dbReference type="HAMAP" id="MF_02128">
    <property type="entry name" value="TMP_kinase"/>
    <property type="match status" value="1"/>
</dbReference>
<sequence length="317" mass="33214">MSGAESPPDEFGQIARLFRPLTRGAPEALDLLDDAAVIPSRPGFDLVVTKDALVAGVHFQPGEPPGRTAQRLLRANLSDLAAKGAEPYGYFLMTAWPADFGWAQREAFAEGLRADGEAFNLCLLGGDTVSIKGPLTLSMTLLGWTPSGAMVRRAGAQVGDLVMVSGAIGDGWLDWGVAAGQLDRRWLGADHRLPNPRLDLREPLRRLATSAADVSDGLIADAGHIARASKVGLRLDLDRMPISDAAAAWLATQADPAGARLRLATGGDDYELVLTAPPAAAQALGLPVIGEVVAGEGVEVRFAGARLDPGPGGWRHA</sequence>
<dbReference type="Pfam" id="PF02769">
    <property type="entry name" value="AIRS_C"/>
    <property type="match status" value="1"/>
</dbReference>
<keyword evidence="2 5" id="KW-0418">Kinase</keyword>
<evidence type="ECO:0000256" key="2">
    <source>
        <dbReference type="HAMAP-Rule" id="MF_02128"/>
    </source>
</evidence>
<dbReference type="PIRSF" id="PIRSF005303">
    <property type="entry name" value="Thiam_monoph_kin"/>
    <property type="match status" value="1"/>
</dbReference>
<evidence type="ECO:0000313" key="6">
    <source>
        <dbReference type="Proteomes" id="UP001597216"/>
    </source>
</evidence>